<dbReference type="GO" id="GO:0005829">
    <property type="term" value="C:cytosol"/>
    <property type="evidence" value="ECO:0007669"/>
    <property type="project" value="TreeGrafter"/>
</dbReference>
<reference evidence="6" key="1">
    <citation type="submission" date="2017-05" db="EMBL/GenBank/DDBJ databases">
        <authorList>
            <person name="Barney B.M."/>
        </authorList>
    </citation>
    <scope>NUCLEOTIDE SEQUENCE [LARGE SCALE GENOMIC DNA]</scope>
    <source>
        <strain evidence="6">PSBB022</strain>
    </source>
</reference>
<evidence type="ECO:0000313" key="5">
    <source>
        <dbReference type="EMBL" id="OZY84543.1"/>
    </source>
</evidence>
<dbReference type="PANTHER" id="PTHR43085">
    <property type="entry name" value="HEXOKINASE FAMILY MEMBER"/>
    <property type="match status" value="1"/>
</dbReference>
<keyword evidence="6" id="KW-1185">Reference proteome</keyword>
<sequence length="310" mass="34356">MSQIFLMGECMAELQEVAPGHLRQSFAGDFYNTAVYLKRAFPHIDACLLTAVGNDKLSDAMLAHCEQERLDCSSVLRSPERIPGLYWINTDAEGERTFTYWRDNSAARQLMSLMDEAVRERLTHADWFFFSGISLAVIEPQDRPILWALLADLKHAGVKIAFDPNYRARLWPDADVAKQHFEQAFELCDLLLPGVDDFIQLYGVKDAAQIRALLSPFHIAEVVLKNGPAEICYIAGDLVEIYPVTPATNVVDTTSAGDSFNGVFLGARLSGRPVATAIEWAAGTAGLVIQHPGAIIPSEVFNHFWEARAS</sequence>
<gene>
    <name evidence="5" type="ORF">CBP51_15225</name>
</gene>
<keyword evidence="2" id="KW-0808">Transferase</keyword>
<comment type="caution">
    <text evidence="5">The sequence shown here is derived from an EMBL/GenBank/DDBJ whole genome shotgun (WGS) entry which is preliminary data.</text>
</comment>
<dbReference type="Proteomes" id="UP000216101">
    <property type="component" value="Unassembled WGS sequence"/>
</dbReference>
<dbReference type="AlphaFoldDB" id="A0A266Q3V6"/>
<dbReference type="SUPFAM" id="SSF53613">
    <property type="entry name" value="Ribokinase-like"/>
    <property type="match status" value="1"/>
</dbReference>
<dbReference type="Pfam" id="PF00294">
    <property type="entry name" value="PfkB"/>
    <property type="match status" value="1"/>
</dbReference>
<feature type="domain" description="Carbohydrate kinase PfkB" evidence="4">
    <location>
        <begin position="3"/>
        <end position="298"/>
    </location>
</feature>
<accession>A0A266Q3V6</accession>
<comment type="similarity">
    <text evidence="1">Belongs to the carbohydrate kinase PfkB family.</text>
</comment>
<dbReference type="PANTHER" id="PTHR43085:SF15">
    <property type="entry name" value="2-DEHYDRO-3-DEOXYGLUCONOKINASE"/>
    <property type="match status" value="1"/>
</dbReference>
<dbReference type="GO" id="GO:0008673">
    <property type="term" value="F:2-dehydro-3-deoxygluconokinase activity"/>
    <property type="evidence" value="ECO:0007669"/>
    <property type="project" value="TreeGrafter"/>
</dbReference>
<dbReference type="EMBL" id="NHNI01000002">
    <property type="protein sequence ID" value="OZY84543.1"/>
    <property type="molecule type" value="Genomic_DNA"/>
</dbReference>
<evidence type="ECO:0000256" key="1">
    <source>
        <dbReference type="ARBA" id="ARBA00010688"/>
    </source>
</evidence>
<evidence type="ECO:0000259" key="4">
    <source>
        <dbReference type="Pfam" id="PF00294"/>
    </source>
</evidence>
<protein>
    <submittedName>
        <fullName evidence="5">Ketodeoxygluconokinase</fullName>
    </submittedName>
</protein>
<evidence type="ECO:0000256" key="2">
    <source>
        <dbReference type="ARBA" id="ARBA00022679"/>
    </source>
</evidence>
<organism evidence="5 6">
    <name type="scientific">Cellvibrio mixtus</name>
    <dbReference type="NCBI Taxonomy" id="39650"/>
    <lineage>
        <taxon>Bacteria</taxon>
        <taxon>Pseudomonadati</taxon>
        <taxon>Pseudomonadota</taxon>
        <taxon>Gammaproteobacteria</taxon>
        <taxon>Cellvibrionales</taxon>
        <taxon>Cellvibrionaceae</taxon>
        <taxon>Cellvibrio</taxon>
    </lineage>
</organism>
<dbReference type="InterPro" id="IPR029056">
    <property type="entry name" value="Ribokinase-like"/>
</dbReference>
<dbReference type="GO" id="GO:0019698">
    <property type="term" value="P:D-galacturonate catabolic process"/>
    <property type="evidence" value="ECO:0007669"/>
    <property type="project" value="TreeGrafter"/>
</dbReference>
<dbReference type="Gene3D" id="3.40.1190.20">
    <property type="match status" value="1"/>
</dbReference>
<evidence type="ECO:0000256" key="3">
    <source>
        <dbReference type="ARBA" id="ARBA00022777"/>
    </source>
</evidence>
<dbReference type="RefSeq" id="WP_094985590.1">
    <property type="nucleotide sequence ID" value="NZ_NHNI01000002.1"/>
</dbReference>
<dbReference type="InterPro" id="IPR011611">
    <property type="entry name" value="PfkB_dom"/>
</dbReference>
<dbReference type="GO" id="GO:0042840">
    <property type="term" value="P:D-glucuronate catabolic process"/>
    <property type="evidence" value="ECO:0007669"/>
    <property type="project" value="TreeGrafter"/>
</dbReference>
<dbReference type="GO" id="GO:0006974">
    <property type="term" value="P:DNA damage response"/>
    <property type="evidence" value="ECO:0007669"/>
    <property type="project" value="TreeGrafter"/>
</dbReference>
<dbReference type="CDD" id="cd01166">
    <property type="entry name" value="KdgK"/>
    <property type="match status" value="1"/>
</dbReference>
<proteinExistence type="inferred from homology"/>
<name>A0A266Q3V6_9GAMM</name>
<dbReference type="InterPro" id="IPR050306">
    <property type="entry name" value="PfkB_Carbo_kinase"/>
</dbReference>
<evidence type="ECO:0000313" key="6">
    <source>
        <dbReference type="Proteomes" id="UP000216101"/>
    </source>
</evidence>
<keyword evidence="3 5" id="KW-0418">Kinase</keyword>